<dbReference type="GO" id="GO:0009055">
    <property type="term" value="F:electron transfer activity"/>
    <property type="evidence" value="ECO:0007669"/>
    <property type="project" value="InterPro"/>
</dbReference>
<name>A0A5M6IAT8_9PROT</name>
<dbReference type="EMBL" id="VWPJ01000014">
    <property type="protein sequence ID" value="KAA5604738.1"/>
    <property type="molecule type" value="Genomic_DNA"/>
</dbReference>
<evidence type="ECO:0000313" key="3">
    <source>
        <dbReference type="Proteomes" id="UP000324065"/>
    </source>
</evidence>
<comment type="caution">
    <text evidence="2">The sequence shown here is derived from an EMBL/GenBank/DDBJ whole genome shotgun (WGS) entry which is preliminary data.</text>
</comment>
<evidence type="ECO:0000313" key="2">
    <source>
        <dbReference type="EMBL" id="KAA5604738.1"/>
    </source>
</evidence>
<evidence type="ECO:0000256" key="1">
    <source>
        <dbReference type="SAM" id="SignalP"/>
    </source>
</evidence>
<dbReference type="GO" id="GO:0005506">
    <property type="term" value="F:iron ion binding"/>
    <property type="evidence" value="ECO:0007669"/>
    <property type="project" value="InterPro"/>
</dbReference>
<gene>
    <name evidence="2" type="ORF">F1188_14035</name>
</gene>
<proteinExistence type="predicted"/>
<feature type="chain" id="PRO_5024283097" evidence="1">
    <location>
        <begin position="27"/>
        <end position="207"/>
    </location>
</feature>
<feature type="signal peptide" evidence="1">
    <location>
        <begin position="1"/>
        <end position="26"/>
    </location>
</feature>
<dbReference type="Proteomes" id="UP000324065">
    <property type="component" value="Unassembled WGS sequence"/>
</dbReference>
<dbReference type="InterPro" id="IPR002321">
    <property type="entry name" value="Cyt_c_II"/>
</dbReference>
<dbReference type="InterPro" id="IPR010980">
    <property type="entry name" value="Cyt_c/b562"/>
</dbReference>
<dbReference type="PROSITE" id="PS51009">
    <property type="entry name" value="CYTCII"/>
    <property type="match status" value="1"/>
</dbReference>
<dbReference type="GO" id="GO:0022900">
    <property type="term" value="P:electron transport chain"/>
    <property type="evidence" value="ECO:0007669"/>
    <property type="project" value="InterPro"/>
</dbReference>
<dbReference type="RefSeq" id="WP_150063070.1">
    <property type="nucleotide sequence ID" value="NZ_JACHII010000004.1"/>
</dbReference>
<dbReference type="OrthoDB" id="7359798at2"/>
<reference evidence="2 3" key="1">
    <citation type="submission" date="2019-09" db="EMBL/GenBank/DDBJ databases">
        <title>Genome sequence of Roseospira marina, one of the more divergent members of the non-sulfur purple photosynthetic bacterial family, the Rhodospirillaceae.</title>
        <authorList>
            <person name="Meyer T."/>
            <person name="Kyndt J."/>
        </authorList>
    </citation>
    <scope>NUCLEOTIDE SEQUENCE [LARGE SCALE GENOMIC DNA]</scope>
    <source>
        <strain evidence="2 3">DSM 15113</strain>
    </source>
</reference>
<accession>A0A5M6IAT8</accession>
<organism evidence="2 3">
    <name type="scientific">Roseospira marina</name>
    <dbReference type="NCBI Taxonomy" id="140057"/>
    <lineage>
        <taxon>Bacteria</taxon>
        <taxon>Pseudomonadati</taxon>
        <taxon>Pseudomonadota</taxon>
        <taxon>Alphaproteobacteria</taxon>
        <taxon>Rhodospirillales</taxon>
        <taxon>Rhodospirillaceae</taxon>
        <taxon>Roseospira</taxon>
    </lineage>
</organism>
<keyword evidence="3" id="KW-1185">Reference proteome</keyword>
<dbReference type="GO" id="GO:0020037">
    <property type="term" value="F:heme binding"/>
    <property type="evidence" value="ECO:0007669"/>
    <property type="project" value="InterPro"/>
</dbReference>
<dbReference type="AlphaFoldDB" id="A0A5M6IAT8"/>
<sequence length="207" mass="22021">MTLCLRAARTTLVLLAVSSAAGPAPAQAPALPTDTRIVVTLPAGVAERFRAEMRGHMRSLDDVLFALTDADYAEAANVADVHWDFGHRMWEAFETQGLSTEEIAQRKAEMRAAMEAAGGPMGGGAGAQGGMMGGRMGFGRYMPEAFRALGQGFHEAGQRFAVAARTMSDATEAPDAAAQRSLLGRLQEVTGYCRACHETYRIVASPE</sequence>
<keyword evidence="1" id="KW-0732">Signal</keyword>
<dbReference type="Gene3D" id="1.20.120.10">
    <property type="entry name" value="Cytochrome c/b562"/>
    <property type="match status" value="1"/>
</dbReference>
<dbReference type="SUPFAM" id="SSF47175">
    <property type="entry name" value="Cytochromes"/>
    <property type="match status" value="1"/>
</dbReference>
<protein>
    <submittedName>
        <fullName evidence="2">Cytochrome c</fullName>
    </submittedName>
</protein>